<dbReference type="EMBL" id="CM031817">
    <property type="protein sequence ID" value="KAG6640910.1"/>
    <property type="molecule type" value="Genomic_DNA"/>
</dbReference>
<keyword evidence="2" id="KW-1185">Reference proteome</keyword>
<accession>A0A8T1PGS3</accession>
<evidence type="ECO:0000313" key="1">
    <source>
        <dbReference type="EMBL" id="KAG6640914.1"/>
    </source>
</evidence>
<dbReference type="EMBL" id="CM031817">
    <property type="protein sequence ID" value="KAG6640915.1"/>
    <property type="molecule type" value="Genomic_DNA"/>
</dbReference>
<proteinExistence type="predicted"/>
<evidence type="ECO:0000313" key="2">
    <source>
        <dbReference type="Proteomes" id="UP000811609"/>
    </source>
</evidence>
<dbReference type="Proteomes" id="UP000811609">
    <property type="component" value="Chromosome 9"/>
</dbReference>
<protein>
    <submittedName>
        <fullName evidence="1">Uncharacterized protein</fullName>
    </submittedName>
</protein>
<gene>
    <name evidence="1" type="ORF">CIPAW_09G036900</name>
</gene>
<dbReference type="AlphaFoldDB" id="A0A8T1PGS3"/>
<organism evidence="1 2">
    <name type="scientific">Carya illinoinensis</name>
    <name type="common">Pecan</name>
    <dbReference type="NCBI Taxonomy" id="32201"/>
    <lineage>
        <taxon>Eukaryota</taxon>
        <taxon>Viridiplantae</taxon>
        <taxon>Streptophyta</taxon>
        <taxon>Embryophyta</taxon>
        <taxon>Tracheophyta</taxon>
        <taxon>Spermatophyta</taxon>
        <taxon>Magnoliopsida</taxon>
        <taxon>eudicotyledons</taxon>
        <taxon>Gunneridae</taxon>
        <taxon>Pentapetalae</taxon>
        <taxon>rosids</taxon>
        <taxon>fabids</taxon>
        <taxon>Fagales</taxon>
        <taxon>Juglandaceae</taxon>
        <taxon>Carya</taxon>
    </lineage>
</organism>
<comment type="caution">
    <text evidence="1">The sequence shown here is derived from an EMBL/GenBank/DDBJ whole genome shotgun (WGS) entry which is preliminary data.</text>
</comment>
<dbReference type="EMBL" id="CM031817">
    <property type="protein sequence ID" value="KAG6640913.1"/>
    <property type="molecule type" value="Genomic_DNA"/>
</dbReference>
<sequence length="57" mass="6395">MMKFFGKHISTHSIFSTESLKFRCTAEINILLYEAVNNIYSVNALLLCAQTIKGGLI</sequence>
<dbReference type="EMBL" id="CM031817">
    <property type="protein sequence ID" value="KAG6640914.1"/>
    <property type="molecule type" value="Genomic_DNA"/>
</dbReference>
<name>A0A8T1PGS3_CARIL</name>
<reference evidence="1" key="1">
    <citation type="submission" date="2020-12" db="EMBL/GenBank/DDBJ databases">
        <title>WGS assembly of Carya illinoinensis cv. Pawnee.</title>
        <authorList>
            <person name="Platts A."/>
            <person name="Shu S."/>
            <person name="Wright S."/>
            <person name="Barry K."/>
            <person name="Edger P."/>
            <person name="Pires J.C."/>
            <person name="Schmutz J."/>
        </authorList>
    </citation>
    <scope>NUCLEOTIDE SEQUENCE</scope>
    <source>
        <tissue evidence="1">Leaf</tissue>
    </source>
</reference>